<dbReference type="Proteomes" id="UP000027336">
    <property type="component" value="Unassembled WGS sequence"/>
</dbReference>
<gene>
    <name evidence="1" type="ORF">O99_01009</name>
</gene>
<keyword evidence="2" id="KW-1185">Reference proteome</keyword>
<organism evidence="1 2">
    <name type="scientific">Bartonella rochalimae ATCC BAA-1498</name>
    <dbReference type="NCBI Taxonomy" id="685782"/>
    <lineage>
        <taxon>Bacteria</taxon>
        <taxon>Pseudomonadati</taxon>
        <taxon>Pseudomonadota</taxon>
        <taxon>Alphaproteobacteria</taxon>
        <taxon>Hyphomicrobiales</taxon>
        <taxon>Bartonellaceae</taxon>
        <taxon>Bartonella</taxon>
    </lineage>
</organism>
<evidence type="ECO:0000313" key="1">
    <source>
        <dbReference type="EMBL" id="KEC54128.1"/>
    </source>
</evidence>
<accession>A0A067WBG8</accession>
<dbReference type="AlphaFoldDB" id="A0A067WBG8"/>
<comment type="caution">
    <text evidence="1">The sequence shown here is derived from an EMBL/GenBank/DDBJ whole genome shotgun (WGS) entry which is preliminary data.</text>
</comment>
<dbReference type="EMBL" id="AHPK01000018">
    <property type="protein sequence ID" value="KEC54128.1"/>
    <property type="molecule type" value="Genomic_DNA"/>
</dbReference>
<proteinExistence type="predicted"/>
<dbReference type="RefSeq" id="WP_235692227.1">
    <property type="nucleotide sequence ID" value="NZ_KL407338.1"/>
</dbReference>
<dbReference type="HOGENOM" id="CLU_2876733_0_0_5"/>
<evidence type="ECO:0000313" key="2">
    <source>
        <dbReference type="Proteomes" id="UP000027336"/>
    </source>
</evidence>
<protein>
    <submittedName>
        <fullName evidence="1">Uncharacterized protein</fullName>
    </submittedName>
</protein>
<name>A0A067WBG8_9HYPH</name>
<reference evidence="1 2" key="1">
    <citation type="submission" date="2012-04" db="EMBL/GenBank/DDBJ databases">
        <title>The Genome Sequence of Bartonella rochalimae BMGH.</title>
        <authorList>
            <consortium name="The Broad Institute Genome Sequencing Platform"/>
            <consortium name="The Broad Institute Genome Sequencing Center for Infectious Disease"/>
            <person name="Feldgarden M."/>
            <person name="Kirby J."/>
            <person name="Kosoy M."/>
            <person name="Birtles R."/>
            <person name="Probert W.S."/>
            <person name="Chiaraviglio L."/>
            <person name="Walker B."/>
            <person name="Young S.K."/>
            <person name="Zeng Q."/>
            <person name="Gargeya S."/>
            <person name="Fitzgerald M."/>
            <person name="Haas B."/>
            <person name="Abouelleil A."/>
            <person name="Alvarado L."/>
            <person name="Arachchi H.M."/>
            <person name="Berlin A.M."/>
            <person name="Chapman S.B."/>
            <person name="Goldberg J."/>
            <person name="Griggs A."/>
            <person name="Gujja S."/>
            <person name="Hansen M."/>
            <person name="Howarth C."/>
            <person name="Imamovic A."/>
            <person name="Larimer J."/>
            <person name="McCowen C."/>
            <person name="Montmayeur A."/>
            <person name="Murphy C."/>
            <person name="Neiman D."/>
            <person name="Pearson M."/>
            <person name="Priest M."/>
            <person name="Roberts A."/>
            <person name="Saif S."/>
            <person name="Shea T."/>
            <person name="Sisk P."/>
            <person name="Sykes S."/>
            <person name="Wortman J."/>
            <person name="Nusbaum C."/>
            <person name="Birren B."/>
        </authorList>
    </citation>
    <scope>NUCLEOTIDE SEQUENCE [LARGE SCALE GENOMIC DNA]</scope>
    <source>
        <strain evidence="1 2">ATCC BAA-1498</strain>
    </source>
</reference>
<sequence>MSYHRSLEPVKEQKIREILEAVVHKKQKLIKEDKSSSPKISVTNYEMQREHIICEMMDNPEAG</sequence>
<dbReference type="PATRIC" id="fig|685782.3.peg.1050"/>